<keyword evidence="4 7" id="KW-0812">Transmembrane</keyword>
<dbReference type="RefSeq" id="XP_056076425.1">
    <property type="nucleotide sequence ID" value="XM_056209603.1"/>
</dbReference>
<organism evidence="8 9">
    <name type="scientific">Didymosphaeria variabile</name>
    <dbReference type="NCBI Taxonomy" id="1932322"/>
    <lineage>
        <taxon>Eukaryota</taxon>
        <taxon>Fungi</taxon>
        <taxon>Dikarya</taxon>
        <taxon>Ascomycota</taxon>
        <taxon>Pezizomycotina</taxon>
        <taxon>Dothideomycetes</taxon>
        <taxon>Pleosporomycetidae</taxon>
        <taxon>Pleosporales</taxon>
        <taxon>Massarineae</taxon>
        <taxon>Didymosphaeriaceae</taxon>
        <taxon>Didymosphaeria</taxon>
    </lineage>
</organism>
<keyword evidence="3" id="KW-0808">Transferase</keyword>
<evidence type="ECO:0000256" key="5">
    <source>
        <dbReference type="ARBA" id="ARBA00022989"/>
    </source>
</evidence>
<dbReference type="GO" id="GO:0016757">
    <property type="term" value="F:glycosyltransferase activity"/>
    <property type="evidence" value="ECO:0007669"/>
    <property type="project" value="UniProtKB-KW"/>
</dbReference>
<dbReference type="GeneID" id="80904313"/>
<feature type="transmembrane region" description="Helical" evidence="7">
    <location>
        <begin position="12"/>
        <end position="37"/>
    </location>
</feature>
<reference evidence="8" key="1">
    <citation type="submission" date="2022-10" db="EMBL/GenBank/DDBJ databases">
        <title>Tapping the CABI collections for fungal endophytes: first genome assemblies for Collariella, Neodidymelliopsis, Ascochyta clinopodiicola, Didymella pomorum, Didymosphaeria variabile, Neocosmospora piperis and Neocucurbitaria cava.</title>
        <authorList>
            <person name="Hill R."/>
        </authorList>
    </citation>
    <scope>NUCLEOTIDE SEQUENCE</scope>
    <source>
        <strain evidence="8">IMI 356815</strain>
    </source>
</reference>
<protein>
    <recommendedName>
        <fullName evidence="10">Glycosyltransferase 2-like domain-containing protein</fullName>
    </recommendedName>
</protein>
<evidence type="ECO:0008006" key="10">
    <source>
        <dbReference type="Google" id="ProtNLM"/>
    </source>
</evidence>
<dbReference type="PANTHER" id="PTHR43867">
    <property type="entry name" value="CELLULOSE SYNTHASE CATALYTIC SUBUNIT A [UDP-FORMING]"/>
    <property type="match status" value="1"/>
</dbReference>
<gene>
    <name evidence="8" type="ORF">N0V89_000783</name>
</gene>
<evidence type="ECO:0000313" key="9">
    <source>
        <dbReference type="Proteomes" id="UP001140513"/>
    </source>
</evidence>
<dbReference type="AlphaFoldDB" id="A0A9W8XVB4"/>
<dbReference type="PANTHER" id="PTHR43867:SF2">
    <property type="entry name" value="CELLULOSE SYNTHASE CATALYTIC SUBUNIT A [UDP-FORMING]"/>
    <property type="match status" value="1"/>
</dbReference>
<comment type="subcellular location">
    <subcellularLocation>
        <location evidence="1">Membrane</location>
        <topology evidence="1">Multi-pass membrane protein</topology>
    </subcellularLocation>
</comment>
<dbReference type="CDD" id="cd06423">
    <property type="entry name" value="CESA_like"/>
    <property type="match status" value="1"/>
</dbReference>
<keyword evidence="5 7" id="KW-1133">Transmembrane helix</keyword>
<dbReference type="Gene3D" id="3.90.550.10">
    <property type="entry name" value="Spore Coat Polysaccharide Biosynthesis Protein SpsA, Chain A"/>
    <property type="match status" value="1"/>
</dbReference>
<keyword evidence="2" id="KW-0328">Glycosyltransferase</keyword>
<sequence length="244" mass="28075">MVCTEKLIEVFWYVYMLTNMYVSFTTVVEAALSMSFTRDARARVTKMAVLDFKPGSGPWPTRDEQLPIIDLIIVAYLPNERDIIMDRVKYLCTQIVYPVDRIRINCVYNTPIPIEPLETELVELQDVYSQLRVLKVPGSKSKADNLNYFFTLNTGADVIAIFDADHYPHPHNPRWAAERFMGDSEVSIVQGRCVIYNSRDSWLTRLIAIEFDKIYAVSHPGRALMMTFGLFCGTFRGFNQMSND</sequence>
<keyword evidence="9" id="KW-1185">Reference proteome</keyword>
<keyword evidence="6 7" id="KW-0472">Membrane</keyword>
<dbReference type="OrthoDB" id="72851at2759"/>
<evidence type="ECO:0000256" key="6">
    <source>
        <dbReference type="ARBA" id="ARBA00023136"/>
    </source>
</evidence>
<evidence type="ECO:0000256" key="7">
    <source>
        <dbReference type="SAM" id="Phobius"/>
    </source>
</evidence>
<name>A0A9W8XVB4_9PLEO</name>
<evidence type="ECO:0000256" key="1">
    <source>
        <dbReference type="ARBA" id="ARBA00004141"/>
    </source>
</evidence>
<dbReference type="SUPFAM" id="SSF53448">
    <property type="entry name" value="Nucleotide-diphospho-sugar transferases"/>
    <property type="match status" value="1"/>
</dbReference>
<accession>A0A9W8XVB4</accession>
<proteinExistence type="predicted"/>
<evidence type="ECO:0000256" key="4">
    <source>
        <dbReference type="ARBA" id="ARBA00022692"/>
    </source>
</evidence>
<dbReference type="InterPro" id="IPR029044">
    <property type="entry name" value="Nucleotide-diphossugar_trans"/>
</dbReference>
<evidence type="ECO:0000256" key="2">
    <source>
        <dbReference type="ARBA" id="ARBA00022676"/>
    </source>
</evidence>
<evidence type="ECO:0000256" key="3">
    <source>
        <dbReference type="ARBA" id="ARBA00022679"/>
    </source>
</evidence>
<dbReference type="EMBL" id="JAPEUX010000001">
    <property type="protein sequence ID" value="KAJ4360223.1"/>
    <property type="molecule type" value="Genomic_DNA"/>
</dbReference>
<dbReference type="InterPro" id="IPR050321">
    <property type="entry name" value="Glycosyltr_2/OpgH_subfam"/>
</dbReference>
<comment type="caution">
    <text evidence="8">The sequence shown here is derived from an EMBL/GenBank/DDBJ whole genome shotgun (WGS) entry which is preliminary data.</text>
</comment>
<dbReference type="GO" id="GO:0016020">
    <property type="term" value="C:membrane"/>
    <property type="evidence" value="ECO:0007669"/>
    <property type="project" value="UniProtKB-SubCell"/>
</dbReference>
<dbReference type="Proteomes" id="UP001140513">
    <property type="component" value="Unassembled WGS sequence"/>
</dbReference>
<evidence type="ECO:0000313" key="8">
    <source>
        <dbReference type="EMBL" id="KAJ4360223.1"/>
    </source>
</evidence>